<evidence type="ECO:0008006" key="3">
    <source>
        <dbReference type="Google" id="ProtNLM"/>
    </source>
</evidence>
<dbReference type="STRING" id="1777144.AWB83_00149"/>
<comment type="caution">
    <text evidence="1">The sequence shown here is derived from an EMBL/GenBank/DDBJ whole genome shotgun (WGS) entry which is preliminary data.</text>
</comment>
<organism evidence="1 2">
    <name type="scientific">Caballeronia ptereochthonis</name>
    <dbReference type="NCBI Taxonomy" id="1777144"/>
    <lineage>
        <taxon>Bacteria</taxon>
        <taxon>Pseudomonadati</taxon>
        <taxon>Pseudomonadota</taxon>
        <taxon>Betaproteobacteria</taxon>
        <taxon>Burkholderiales</taxon>
        <taxon>Burkholderiaceae</taxon>
        <taxon>Caballeronia</taxon>
    </lineage>
</organism>
<evidence type="ECO:0000313" key="2">
    <source>
        <dbReference type="Proteomes" id="UP000054978"/>
    </source>
</evidence>
<proteinExistence type="predicted"/>
<protein>
    <recommendedName>
        <fullName evidence="3">Restriction endonuclease type IV Mrr domain-containing protein</fullName>
    </recommendedName>
</protein>
<gene>
    <name evidence="1" type="ORF">AWB83_00149</name>
</gene>
<dbReference type="OrthoDB" id="8912424at2"/>
<dbReference type="EMBL" id="FCOB02000001">
    <property type="protein sequence ID" value="SAK40125.1"/>
    <property type="molecule type" value="Genomic_DNA"/>
</dbReference>
<accession>A0A157Z3J0</accession>
<dbReference type="Proteomes" id="UP000054978">
    <property type="component" value="Unassembled WGS sequence"/>
</dbReference>
<keyword evidence="2" id="KW-1185">Reference proteome</keyword>
<sequence length="1040" mass="114466">MDFIEKQIPPPKSWEKFEDLTRALFAAVWKAPLAQKNGRSGQQQHGVDIYGTPEVAPGKNFGVQCKGKNKGYRAKATIAEFDAELAKAEKFKPALGHWTFATTAPNDATLQEHARLVSERREKEGKFPVVAIGWDTIQALLSSHQTVVEEFYPEHAGDLPKIMAALRALPRADELDQMRRSLIAFVPRSAVVETEVSEWSEVQFEVARDLGPALMGRSLGPADVAACPTLPEVALLTADLERAGSARLAGVPGAGKSISILQVARQMHDRGWRVLRLADPMGRVPPFDESSNRTLYIVDDAHLTRPALLRELEERATASCWVLSAYTISDDKGGFPGAIQLDAKRAVRVIADGLRSSPEATLAAVRRADDRIGDRPGDERFDLRLEHAAEQALYPWQFCFILGGGWRRASALASTARAAGADLLLAAVAIRQLAARDAHCSRDALLRLVGDALPIAESNAAINWLVAQRFLLSFDDLRCPHQRLASVLLARILDGQSAEERQMVACVLKTVLADGGMPLGGLAVLLGELSMADGYGQWRWLVQQEWLPPVLARCWAATDPLDIRHACWVLSNLHGYMSDEMSQIASHKETLAEWIEAAPEGACYAIARVVNHVLNTDKTLGESIVALVDPCVMARAISTASPLHAGEIADLLSTIGAGRDDEWKACYLEHIDRDACRRLTSTWPQDAYLSVVADFCKHFCYFEQEFGFTLIEVLIPAIADRLRANPQDAFDELRDIVWNALRLYDPLHIYVGKLAPSRRMRQVGRKICACWSPKNLATELSRSTHRNFQAAAGLLSFMHKASPKQFEATILALDWNKIDQTIGADWAEGIGNAKMLLGVAYTVPAARFEIQAMVERNESRIVTMSAHLAALAPASALRHVAAGRRIALCQGGHVDWQLGALVLIRVVQSELTLVPVLLEPHYCGLAEALSQPSPTFYNDGLFFLRLLVQVEPVGSTRVLDHIDVKKAQIGWRNAIRGLENNREPGAKAQARQVVSLLIQHALDRNDAVGELARQLRRDFPSKSVPSAKTVEPIDLTEPIK</sequence>
<reference evidence="1" key="1">
    <citation type="submission" date="2016-01" db="EMBL/GenBank/DDBJ databases">
        <authorList>
            <person name="Peeters C."/>
        </authorList>
    </citation>
    <scope>NUCLEOTIDE SEQUENCE [LARGE SCALE GENOMIC DNA]</scope>
    <source>
        <strain evidence="1">LMG 29326</strain>
    </source>
</reference>
<evidence type="ECO:0000313" key="1">
    <source>
        <dbReference type="EMBL" id="SAK40125.1"/>
    </source>
</evidence>
<dbReference type="RefSeq" id="WP_087042340.1">
    <property type="nucleotide sequence ID" value="NZ_FCOB02000001.1"/>
</dbReference>
<dbReference type="AlphaFoldDB" id="A0A157Z3J0"/>
<name>A0A157Z3J0_9BURK</name>